<dbReference type="InterPro" id="IPR025302">
    <property type="entry name" value="DrrA1/2-like_C"/>
</dbReference>
<keyword evidence="1" id="KW-0813">Transport</keyword>
<dbReference type="Proteomes" id="UP000823641">
    <property type="component" value="Unassembled WGS sequence"/>
</dbReference>
<evidence type="ECO:0000256" key="3">
    <source>
        <dbReference type="ARBA" id="ARBA00022840"/>
    </source>
</evidence>
<comment type="caution">
    <text evidence="5">The sequence shown here is derived from an EMBL/GenBank/DDBJ whole genome shotgun (WGS) entry which is preliminary data.</text>
</comment>
<dbReference type="PROSITE" id="PS50893">
    <property type="entry name" value="ABC_TRANSPORTER_2"/>
    <property type="match status" value="1"/>
</dbReference>
<keyword evidence="3 5" id="KW-0067">ATP-binding</keyword>
<gene>
    <name evidence="5" type="ORF">IAA73_02830</name>
</gene>
<organism evidence="5 6">
    <name type="scientific">Candidatus Gallipaludibacter merdavium</name>
    <dbReference type="NCBI Taxonomy" id="2840839"/>
    <lineage>
        <taxon>Bacteria</taxon>
        <taxon>Pseudomonadati</taxon>
        <taxon>Bacteroidota</taxon>
        <taxon>Bacteroidia</taxon>
        <taxon>Bacteroidales</taxon>
        <taxon>Candidatus Gallipaludibacter</taxon>
    </lineage>
</organism>
<evidence type="ECO:0000313" key="6">
    <source>
        <dbReference type="Proteomes" id="UP000823641"/>
    </source>
</evidence>
<evidence type="ECO:0000313" key="5">
    <source>
        <dbReference type="EMBL" id="MBO8459253.1"/>
    </source>
</evidence>
<dbReference type="Pfam" id="PF00005">
    <property type="entry name" value="ABC_tran"/>
    <property type="match status" value="1"/>
</dbReference>
<dbReference type="GO" id="GO:0016887">
    <property type="term" value="F:ATP hydrolysis activity"/>
    <property type="evidence" value="ECO:0007669"/>
    <property type="project" value="InterPro"/>
</dbReference>
<dbReference type="PANTHER" id="PTHR42711:SF13">
    <property type="entry name" value="ABC TRANSPORTER, ATP-BINDING PROTEIN"/>
    <property type="match status" value="1"/>
</dbReference>
<dbReference type="EMBL" id="JADIMG010000030">
    <property type="protein sequence ID" value="MBO8459253.1"/>
    <property type="molecule type" value="Genomic_DNA"/>
</dbReference>
<evidence type="ECO:0000256" key="1">
    <source>
        <dbReference type="ARBA" id="ARBA00022448"/>
    </source>
</evidence>
<dbReference type="Pfam" id="PF13732">
    <property type="entry name" value="DrrA1-3_C"/>
    <property type="match status" value="1"/>
</dbReference>
<reference evidence="5" key="2">
    <citation type="journal article" date="2021" name="PeerJ">
        <title>Extensive microbial diversity within the chicken gut microbiome revealed by metagenomics and culture.</title>
        <authorList>
            <person name="Gilroy R."/>
            <person name="Ravi A."/>
            <person name="Getino M."/>
            <person name="Pursley I."/>
            <person name="Horton D.L."/>
            <person name="Alikhan N.F."/>
            <person name="Baker D."/>
            <person name="Gharbi K."/>
            <person name="Hall N."/>
            <person name="Watson M."/>
            <person name="Adriaenssens E.M."/>
            <person name="Foster-Nyarko E."/>
            <person name="Jarju S."/>
            <person name="Secka A."/>
            <person name="Antonio M."/>
            <person name="Oren A."/>
            <person name="Chaudhuri R.R."/>
            <person name="La Ragione R."/>
            <person name="Hildebrand F."/>
            <person name="Pallen M.J."/>
        </authorList>
    </citation>
    <scope>NUCLEOTIDE SEQUENCE</scope>
    <source>
        <strain evidence="5">G3-3990</strain>
    </source>
</reference>
<dbReference type="InterPro" id="IPR017871">
    <property type="entry name" value="ABC_transporter-like_CS"/>
</dbReference>
<reference evidence="5" key="1">
    <citation type="submission" date="2020-10" db="EMBL/GenBank/DDBJ databases">
        <authorList>
            <person name="Gilroy R."/>
        </authorList>
    </citation>
    <scope>NUCLEOTIDE SEQUENCE</scope>
    <source>
        <strain evidence="5">G3-3990</strain>
    </source>
</reference>
<dbReference type="SMART" id="SM00382">
    <property type="entry name" value="AAA"/>
    <property type="match status" value="1"/>
</dbReference>
<evidence type="ECO:0000256" key="2">
    <source>
        <dbReference type="ARBA" id="ARBA00022741"/>
    </source>
</evidence>
<dbReference type="SUPFAM" id="SSF52540">
    <property type="entry name" value="P-loop containing nucleoside triphosphate hydrolases"/>
    <property type="match status" value="1"/>
</dbReference>
<proteinExistence type="predicted"/>
<dbReference type="PANTHER" id="PTHR42711">
    <property type="entry name" value="ABC TRANSPORTER ATP-BINDING PROTEIN"/>
    <property type="match status" value="1"/>
</dbReference>
<dbReference type="GO" id="GO:0005524">
    <property type="term" value="F:ATP binding"/>
    <property type="evidence" value="ECO:0007669"/>
    <property type="project" value="UniProtKB-KW"/>
</dbReference>
<feature type="domain" description="ABC transporter" evidence="4">
    <location>
        <begin position="4"/>
        <end position="231"/>
    </location>
</feature>
<dbReference type="InterPro" id="IPR050763">
    <property type="entry name" value="ABC_transporter_ATP-binding"/>
</dbReference>
<sequence length="300" mass="33678">MDILQVEHVVKQYAGHRALDDVSLVVPQGTIYGLLGPNGAGKTTLIRIINGITAPDSGQVLLKGKRITMEEVLRIGYLPEERGLYKKMKVGEQAMFLARLKGLSTADAKKALRYWFEKFGIQDWWNKKVEELSKGMAQKVQFITTILHKPELLILDEPFSGFDPVNAELIKNEILNLKAEGTTIVLSTHNMSSVEELCDNISLVNKSHIVLQGNVEEIRRTHTTHTFRLLTDGHLPAELSGLSVTPVKEGRLNEYLVRKSEELSNNQLLKILMDECNVVGFEEMLPTMNEIFINTVSQNA</sequence>
<keyword evidence="2" id="KW-0547">Nucleotide-binding</keyword>
<dbReference type="InterPro" id="IPR027417">
    <property type="entry name" value="P-loop_NTPase"/>
</dbReference>
<dbReference type="InterPro" id="IPR003439">
    <property type="entry name" value="ABC_transporter-like_ATP-bd"/>
</dbReference>
<dbReference type="Gene3D" id="3.40.50.300">
    <property type="entry name" value="P-loop containing nucleotide triphosphate hydrolases"/>
    <property type="match status" value="1"/>
</dbReference>
<protein>
    <submittedName>
        <fullName evidence="5">ATP-binding cassette domain-containing protein</fullName>
    </submittedName>
</protein>
<accession>A0A9D9HSV1</accession>
<name>A0A9D9HSV1_9BACT</name>
<dbReference type="InterPro" id="IPR003593">
    <property type="entry name" value="AAA+_ATPase"/>
</dbReference>
<dbReference type="PROSITE" id="PS00211">
    <property type="entry name" value="ABC_TRANSPORTER_1"/>
    <property type="match status" value="1"/>
</dbReference>
<evidence type="ECO:0000259" key="4">
    <source>
        <dbReference type="PROSITE" id="PS50893"/>
    </source>
</evidence>
<dbReference type="AlphaFoldDB" id="A0A9D9HSV1"/>